<gene>
    <name evidence="1" type="ORF">UO65_2246</name>
</gene>
<dbReference type="eggNOG" id="ENOG5034AX8">
    <property type="taxonomic scope" value="Bacteria"/>
</dbReference>
<organism evidence="1 2">
    <name type="scientific">Actinokineospora spheciospongiae</name>
    <dbReference type="NCBI Taxonomy" id="909613"/>
    <lineage>
        <taxon>Bacteria</taxon>
        <taxon>Bacillati</taxon>
        <taxon>Actinomycetota</taxon>
        <taxon>Actinomycetes</taxon>
        <taxon>Pseudonocardiales</taxon>
        <taxon>Pseudonocardiaceae</taxon>
        <taxon>Actinokineospora</taxon>
    </lineage>
</organism>
<evidence type="ECO:0000313" key="2">
    <source>
        <dbReference type="Proteomes" id="UP000019277"/>
    </source>
</evidence>
<proteinExistence type="predicted"/>
<sequence>MEFDSRRAWSRMPGINATNRARAELARAHGWQFADRAPWLLDRWPVLPFTQRGDMRLAYGSVAGAFHGTPFTAFEFFHRSTVLEKQALGITLNEHDRFATDTVWVLTLPAPMPFFHITSRDQVYFDTGQYPHPVTADRKFNRRHRLVATDPRVAGYVLTPQVVSLVREARLGTWALVGRDLVHAENAYLGGANSQKVLEVLGSLATLISCLPRG</sequence>
<protein>
    <submittedName>
        <fullName evidence="1">Uncharacterized protein</fullName>
    </submittedName>
</protein>
<dbReference type="RefSeq" id="WP_052021008.1">
    <property type="nucleotide sequence ID" value="NZ_AYXG01000079.1"/>
</dbReference>
<reference evidence="1 2" key="1">
    <citation type="journal article" date="2014" name="Genome Announc.">
        <title>Draft Genome Sequence of the Antitrypanosomally Active Sponge-Associated Bacterium Actinokineospora sp. Strain EG49.</title>
        <authorList>
            <person name="Harjes J."/>
            <person name="Ryu T."/>
            <person name="Abdelmohsen U.R."/>
            <person name="Moitinho-Silva L."/>
            <person name="Horn H."/>
            <person name="Ravasi T."/>
            <person name="Hentschel U."/>
        </authorList>
    </citation>
    <scope>NUCLEOTIDE SEQUENCE [LARGE SCALE GENOMIC DNA]</scope>
    <source>
        <strain evidence="1 2">EG49</strain>
    </source>
</reference>
<keyword evidence="2" id="KW-1185">Reference proteome</keyword>
<dbReference type="AlphaFoldDB" id="W7IPV4"/>
<name>W7IPV4_9PSEU</name>
<dbReference type="STRING" id="909613.UO65_2246"/>
<dbReference type="Proteomes" id="UP000019277">
    <property type="component" value="Unassembled WGS sequence"/>
</dbReference>
<dbReference type="OrthoDB" id="3683601at2"/>
<accession>W7IPV4</accession>
<dbReference type="EMBL" id="AYXG01000079">
    <property type="protein sequence ID" value="EWC62428.1"/>
    <property type="molecule type" value="Genomic_DNA"/>
</dbReference>
<evidence type="ECO:0000313" key="1">
    <source>
        <dbReference type="EMBL" id="EWC62428.1"/>
    </source>
</evidence>
<comment type="caution">
    <text evidence="1">The sequence shown here is derived from an EMBL/GenBank/DDBJ whole genome shotgun (WGS) entry which is preliminary data.</text>
</comment>